<evidence type="ECO:0000259" key="11">
    <source>
        <dbReference type="Pfam" id="PF01706"/>
    </source>
</evidence>
<dbReference type="STRING" id="188906.SAMN04488526_1637"/>
<dbReference type="GO" id="GO:0006935">
    <property type="term" value="P:chemotaxis"/>
    <property type="evidence" value="ECO:0007669"/>
    <property type="project" value="UniProtKB-KW"/>
</dbReference>
<dbReference type="PANTHER" id="PTHR30534:SF0">
    <property type="entry name" value="FLAGELLAR MOTOR SWITCH PROTEIN FLIG"/>
    <property type="match status" value="1"/>
</dbReference>
<feature type="domain" description="Flagellar motor switch protein FliG C-terminal" evidence="11">
    <location>
        <begin position="234"/>
        <end position="344"/>
    </location>
</feature>
<organism evidence="14 15">
    <name type="scientific">Jannaschia helgolandensis</name>
    <dbReference type="NCBI Taxonomy" id="188906"/>
    <lineage>
        <taxon>Bacteria</taxon>
        <taxon>Pseudomonadati</taxon>
        <taxon>Pseudomonadota</taxon>
        <taxon>Alphaproteobacteria</taxon>
        <taxon>Rhodobacterales</taxon>
        <taxon>Roseobacteraceae</taxon>
        <taxon>Jannaschia</taxon>
    </lineage>
</organism>
<evidence type="ECO:0000313" key="15">
    <source>
        <dbReference type="Proteomes" id="UP000199283"/>
    </source>
</evidence>
<feature type="domain" description="Flagellar motor switch protein FliG N-terminal" evidence="13">
    <location>
        <begin position="20"/>
        <end position="113"/>
    </location>
</feature>
<keyword evidence="5" id="KW-1003">Cell membrane</keyword>
<dbReference type="OrthoDB" id="7616820at2"/>
<evidence type="ECO:0000256" key="1">
    <source>
        <dbReference type="ARBA" id="ARBA00004117"/>
    </source>
</evidence>
<keyword evidence="14" id="KW-0966">Cell projection</keyword>
<keyword evidence="9" id="KW-0975">Bacterial flagellum</keyword>
<dbReference type="PANTHER" id="PTHR30534">
    <property type="entry name" value="FLAGELLAR MOTOR SWITCH PROTEIN FLIG"/>
    <property type="match status" value="1"/>
</dbReference>
<dbReference type="InterPro" id="IPR023087">
    <property type="entry name" value="Flg_Motor_Flig_C"/>
</dbReference>
<name>A0A1H7L8I5_9RHOB</name>
<gene>
    <name evidence="14" type="ORF">SAMN04488526_1637</name>
</gene>
<dbReference type="InterPro" id="IPR000090">
    <property type="entry name" value="Flg_Motor_Flig"/>
</dbReference>
<dbReference type="InterPro" id="IPR011002">
    <property type="entry name" value="FliG_a-hlx"/>
</dbReference>
<keyword evidence="15" id="KW-1185">Reference proteome</keyword>
<dbReference type="Gene3D" id="1.10.220.30">
    <property type="match status" value="3"/>
</dbReference>
<keyword evidence="14" id="KW-0969">Cilium</keyword>
<dbReference type="InterPro" id="IPR028263">
    <property type="entry name" value="FliG_N"/>
</dbReference>
<evidence type="ECO:0000256" key="8">
    <source>
        <dbReference type="ARBA" id="ARBA00023136"/>
    </source>
</evidence>
<dbReference type="RefSeq" id="WP_092761669.1">
    <property type="nucleotide sequence ID" value="NZ_FNZQ01000002.1"/>
</dbReference>
<dbReference type="AlphaFoldDB" id="A0A1H7L8I5"/>
<dbReference type="SUPFAM" id="SSF48029">
    <property type="entry name" value="FliG"/>
    <property type="match status" value="2"/>
</dbReference>
<evidence type="ECO:0000256" key="4">
    <source>
        <dbReference type="ARBA" id="ARBA00021870"/>
    </source>
</evidence>
<evidence type="ECO:0000256" key="3">
    <source>
        <dbReference type="ARBA" id="ARBA00010299"/>
    </source>
</evidence>
<comment type="function">
    <text evidence="10">FliG is one of three proteins (FliG, FliN, FliM) that forms the rotor-mounted switch complex (C ring), located at the base of the basal body. This complex interacts with the CheY and CheZ chemotaxis proteins, in addition to contacting components of the motor that determine the direction of flagellar rotation.</text>
</comment>
<evidence type="ECO:0000256" key="7">
    <source>
        <dbReference type="ARBA" id="ARBA00022779"/>
    </source>
</evidence>
<dbReference type="Pfam" id="PF14841">
    <property type="entry name" value="FliG_M"/>
    <property type="match status" value="1"/>
</dbReference>
<dbReference type="GO" id="GO:0009425">
    <property type="term" value="C:bacterial-type flagellum basal body"/>
    <property type="evidence" value="ECO:0007669"/>
    <property type="project" value="UniProtKB-SubCell"/>
</dbReference>
<evidence type="ECO:0000256" key="9">
    <source>
        <dbReference type="ARBA" id="ARBA00023143"/>
    </source>
</evidence>
<dbReference type="Proteomes" id="UP000199283">
    <property type="component" value="Unassembled WGS sequence"/>
</dbReference>
<dbReference type="GO" id="GO:0071973">
    <property type="term" value="P:bacterial-type flagellum-dependent cell motility"/>
    <property type="evidence" value="ECO:0007669"/>
    <property type="project" value="InterPro"/>
</dbReference>
<dbReference type="GO" id="GO:0003774">
    <property type="term" value="F:cytoskeletal motor activity"/>
    <property type="evidence" value="ECO:0007669"/>
    <property type="project" value="InterPro"/>
</dbReference>
<protein>
    <recommendedName>
        <fullName evidence="4">Flagellar motor switch protein FliG</fullName>
    </recommendedName>
</protein>
<evidence type="ECO:0000256" key="6">
    <source>
        <dbReference type="ARBA" id="ARBA00022500"/>
    </source>
</evidence>
<keyword evidence="8" id="KW-0472">Membrane</keyword>
<evidence type="ECO:0000256" key="2">
    <source>
        <dbReference type="ARBA" id="ARBA00004413"/>
    </source>
</evidence>
<dbReference type="EMBL" id="FNZQ01000002">
    <property type="protein sequence ID" value="SEK95056.1"/>
    <property type="molecule type" value="Genomic_DNA"/>
</dbReference>
<comment type="subcellular location">
    <subcellularLocation>
        <location evidence="1">Bacterial flagellum basal body</location>
    </subcellularLocation>
    <subcellularLocation>
        <location evidence="2">Cell membrane</location>
        <topology evidence="2">Peripheral membrane protein</topology>
        <orientation evidence="2">Cytoplasmic side</orientation>
    </subcellularLocation>
</comment>
<evidence type="ECO:0000259" key="13">
    <source>
        <dbReference type="Pfam" id="PF14842"/>
    </source>
</evidence>
<evidence type="ECO:0000256" key="5">
    <source>
        <dbReference type="ARBA" id="ARBA00022475"/>
    </source>
</evidence>
<evidence type="ECO:0000313" key="14">
    <source>
        <dbReference type="EMBL" id="SEK95056.1"/>
    </source>
</evidence>
<feature type="domain" description="Flagellar motor switch protein FliG middle" evidence="12">
    <location>
        <begin position="135"/>
        <end position="199"/>
    </location>
</feature>
<keyword evidence="14" id="KW-0282">Flagellum</keyword>
<evidence type="ECO:0000259" key="12">
    <source>
        <dbReference type="Pfam" id="PF14841"/>
    </source>
</evidence>
<dbReference type="Pfam" id="PF01706">
    <property type="entry name" value="FliG_C"/>
    <property type="match status" value="1"/>
</dbReference>
<keyword evidence="7" id="KW-0283">Flagellar rotation</keyword>
<sequence length="349" mass="37389">MTYQPTNVPVPGLPPSGGPLTRRQKAAVVIHLLVSGGADPGLRDLPPDQQRQLVDDMARLRFIDRGTLADIIAEFSAELDSIGLHFPRDRAKVLALLESQLSLDVVDAMTNELGNAALPGSGPWTKISELDAAGLKTMIDGESDEVCAVLLSKLPATRAAELMQLLPPERADRIAAAFAKTEDVTPTAVAQIGIALGRERASRKPVAFATDGVQRVGNILNAATSGVRRAILDSLEATHPDFAARVRFAVFSFENIADRISPRDMPKVLRGLDGSVIVTALAGAADDMAEVVDFILGSISKRMADQFREEIGERDPPTPEETELAMSEIVAMIRKMEDDGELTLNAPEG</sequence>
<dbReference type="GO" id="GO:0005886">
    <property type="term" value="C:plasma membrane"/>
    <property type="evidence" value="ECO:0007669"/>
    <property type="project" value="UniProtKB-SubCell"/>
</dbReference>
<evidence type="ECO:0000256" key="10">
    <source>
        <dbReference type="ARBA" id="ARBA00025598"/>
    </source>
</evidence>
<dbReference type="Pfam" id="PF14842">
    <property type="entry name" value="FliG_N"/>
    <property type="match status" value="1"/>
</dbReference>
<proteinExistence type="inferred from homology"/>
<reference evidence="14 15" key="1">
    <citation type="submission" date="2016-10" db="EMBL/GenBank/DDBJ databases">
        <authorList>
            <person name="de Groot N.N."/>
        </authorList>
    </citation>
    <scope>NUCLEOTIDE SEQUENCE [LARGE SCALE GENOMIC DNA]</scope>
    <source>
        <strain evidence="14 15">DSM 14858</strain>
    </source>
</reference>
<accession>A0A1H7L8I5</accession>
<dbReference type="PRINTS" id="PR00954">
    <property type="entry name" value="FLGMOTORFLIG"/>
</dbReference>
<keyword evidence="6" id="KW-0145">Chemotaxis</keyword>
<comment type="similarity">
    <text evidence="3">Belongs to the FliG family.</text>
</comment>
<dbReference type="InterPro" id="IPR032779">
    <property type="entry name" value="FliG_M"/>
</dbReference>